<dbReference type="GO" id="GO:0016811">
    <property type="term" value="F:hydrolase activity, acting on carbon-nitrogen (but not peptide) bonds, in linear amides"/>
    <property type="evidence" value="ECO:0007669"/>
    <property type="project" value="TreeGrafter"/>
</dbReference>
<evidence type="ECO:0000313" key="5">
    <source>
        <dbReference type="EMBL" id="KAA8490730.1"/>
    </source>
</evidence>
<name>A0A5J4YIR9_PORPP</name>
<dbReference type="Pfam" id="PF02633">
    <property type="entry name" value="Creatininase"/>
    <property type="match status" value="1"/>
</dbReference>
<keyword evidence="3 5" id="KW-0378">Hydrolase</keyword>
<gene>
    <name evidence="5" type="ORF">FVE85_4361</name>
</gene>
<keyword evidence="4" id="KW-0862">Zinc</keyword>
<accession>A0A5J4YIR9</accession>
<dbReference type="OrthoDB" id="4524at2759"/>
<dbReference type="EMBL" id="VRMN01000019">
    <property type="protein sequence ID" value="KAA8490730.1"/>
    <property type="molecule type" value="Genomic_DNA"/>
</dbReference>
<evidence type="ECO:0000256" key="2">
    <source>
        <dbReference type="ARBA" id="ARBA00022723"/>
    </source>
</evidence>
<dbReference type="Gene3D" id="3.40.50.10310">
    <property type="entry name" value="Creatininase"/>
    <property type="match status" value="1"/>
</dbReference>
<organism evidence="5 6">
    <name type="scientific">Porphyridium purpureum</name>
    <name type="common">Red alga</name>
    <name type="synonym">Porphyridium cruentum</name>
    <dbReference type="NCBI Taxonomy" id="35688"/>
    <lineage>
        <taxon>Eukaryota</taxon>
        <taxon>Rhodophyta</taxon>
        <taxon>Bangiophyceae</taxon>
        <taxon>Porphyridiales</taxon>
        <taxon>Porphyridiaceae</taxon>
        <taxon>Porphyridium</taxon>
    </lineage>
</organism>
<dbReference type="Proteomes" id="UP000324585">
    <property type="component" value="Unassembled WGS sequence"/>
</dbReference>
<sequence>MALKKIIEDADAQDRNPINVVLPIAATEQHGPHLPLATDSILTDHLVDAALCRLSSERSQNAASISVVWLRLETLRIGASFEHSAFPGTLALHDTTLHKLLDDVVSSVLAGVPRVEKLVLVNGHGGNTPNLDLFARSLRFKHVSPKVFTINVQALLGAEAVTRFSVRESAIGIHAGATETALMQFLEPTLVDEALEELDFLSAADGLAVQFSELSYYGGAASMAWRAEDLNVLGAVGDARLASAQLGKDIYCAVSQRLTMILNQIAEA</sequence>
<comment type="cofactor">
    <cofactor evidence="1">
        <name>Zn(2+)</name>
        <dbReference type="ChEBI" id="CHEBI:29105"/>
    </cofactor>
</comment>
<dbReference type="PANTHER" id="PTHR35005">
    <property type="entry name" value="3-DEHYDRO-SCYLLO-INOSOSE HYDROLASE"/>
    <property type="match status" value="1"/>
</dbReference>
<evidence type="ECO:0000313" key="6">
    <source>
        <dbReference type="Proteomes" id="UP000324585"/>
    </source>
</evidence>
<dbReference type="PANTHER" id="PTHR35005:SF1">
    <property type="entry name" value="2-AMINO-5-FORMYLAMINO-6-RIBOSYLAMINOPYRIMIDIN-4(3H)-ONE 5'-MONOPHOSPHATE DEFORMYLASE"/>
    <property type="match status" value="1"/>
</dbReference>
<dbReference type="GO" id="GO:0046872">
    <property type="term" value="F:metal ion binding"/>
    <property type="evidence" value="ECO:0007669"/>
    <property type="project" value="UniProtKB-KW"/>
</dbReference>
<evidence type="ECO:0000256" key="3">
    <source>
        <dbReference type="ARBA" id="ARBA00022801"/>
    </source>
</evidence>
<keyword evidence="2" id="KW-0479">Metal-binding</keyword>
<keyword evidence="6" id="KW-1185">Reference proteome</keyword>
<comment type="caution">
    <text evidence="5">The sequence shown here is derived from an EMBL/GenBank/DDBJ whole genome shotgun (WGS) entry which is preliminary data.</text>
</comment>
<reference evidence="6" key="1">
    <citation type="journal article" date="2019" name="Nat. Commun.">
        <title>Expansion of phycobilisome linker gene families in mesophilic red algae.</title>
        <authorList>
            <person name="Lee J."/>
            <person name="Kim D."/>
            <person name="Bhattacharya D."/>
            <person name="Yoon H.S."/>
        </authorList>
    </citation>
    <scope>NUCLEOTIDE SEQUENCE [LARGE SCALE GENOMIC DNA]</scope>
    <source>
        <strain evidence="6">CCMP 1328</strain>
    </source>
</reference>
<dbReference type="OMA" id="GWAIEDY"/>
<dbReference type="AlphaFoldDB" id="A0A5J4YIR9"/>
<protein>
    <submittedName>
        <fullName evidence="5">Putative mycofactocin system creatinine amidohydrolase family protein MftE</fullName>
    </submittedName>
</protein>
<dbReference type="InterPro" id="IPR024087">
    <property type="entry name" value="Creatininase-like_sf"/>
</dbReference>
<dbReference type="GO" id="GO:0009231">
    <property type="term" value="P:riboflavin biosynthetic process"/>
    <property type="evidence" value="ECO:0007669"/>
    <property type="project" value="TreeGrafter"/>
</dbReference>
<evidence type="ECO:0000256" key="1">
    <source>
        <dbReference type="ARBA" id="ARBA00001947"/>
    </source>
</evidence>
<dbReference type="InterPro" id="IPR003785">
    <property type="entry name" value="Creatininase/forma_Hydrolase"/>
</dbReference>
<dbReference type="SUPFAM" id="SSF102215">
    <property type="entry name" value="Creatininase"/>
    <property type="match status" value="1"/>
</dbReference>
<proteinExistence type="predicted"/>
<evidence type="ECO:0000256" key="4">
    <source>
        <dbReference type="ARBA" id="ARBA00022833"/>
    </source>
</evidence>